<organism evidence="9 10">
    <name type="scientific">Aspergillus novofumigatus (strain IBT 16806)</name>
    <dbReference type="NCBI Taxonomy" id="1392255"/>
    <lineage>
        <taxon>Eukaryota</taxon>
        <taxon>Fungi</taxon>
        <taxon>Dikarya</taxon>
        <taxon>Ascomycota</taxon>
        <taxon>Pezizomycotina</taxon>
        <taxon>Eurotiomycetes</taxon>
        <taxon>Eurotiomycetidae</taxon>
        <taxon>Eurotiales</taxon>
        <taxon>Aspergillaceae</taxon>
        <taxon>Aspergillus</taxon>
        <taxon>Aspergillus subgen. Fumigati</taxon>
    </lineage>
</organism>
<keyword evidence="2" id="KW-0863">Zinc-finger</keyword>
<evidence type="ECO:0000256" key="2">
    <source>
        <dbReference type="ARBA" id="ARBA00022771"/>
    </source>
</evidence>
<feature type="active site" description="Proton acceptor" evidence="7">
    <location>
        <position position="685"/>
    </location>
</feature>
<dbReference type="CDD" id="cd07199">
    <property type="entry name" value="Pat17_PNPLA8_PNPLA9_like"/>
    <property type="match status" value="1"/>
</dbReference>
<dbReference type="EMBL" id="MSZS01000006">
    <property type="protein sequence ID" value="PKX91417.1"/>
    <property type="molecule type" value="Genomic_DNA"/>
</dbReference>
<evidence type="ECO:0000313" key="10">
    <source>
        <dbReference type="Proteomes" id="UP000234474"/>
    </source>
</evidence>
<dbReference type="PROSITE" id="PS00518">
    <property type="entry name" value="ZF_RING_1"/>
    <property type="match status" value="1"/>
</dbReference>
<evidence type="ECO:0000259" key="8">
    <source>
        <dbReference type="PROSITE" id="PS51635"/>
    </source>
</evidence>
<keyword evidence="4" id="KW-0862">Zinc</keyword>
<dbReference type="OrthoDB" id="194358at2759"/>
<feature type="domain" description="PNPLA" evidence="8">
    <location>
        <begin position="479"/>
        <end position="698"/>
    </location>
</feature>
<dbReference type="InterPro" id="IPR002641">
    <property type="entry name" value="PNPLA_dom"/>
</dbReference>
<dbReference type="VEuPathDB" id="FungiDB:P174DRAFT_461985"/>
<dbReference type="Pfam" id="PF01734">
    <property type="entry name" value="Patatin"/>
    <property type="match status" value="1"/>
</dbReference>
<sequence>MATCDHLACVRPVEPERTGEIILEDTGRFWRIIQELPDQAIQTPQLALFIGTNAKDIALKHIFPQNNIGRRGERGNINLRLETSSINHDAPLLFVDSSPFIENPTERSHVLCHETISYTARWRSDHYTVIDVLYARLLFLFSDVICVFADDFSSIAAFLLRLTTWAEIGSAMSFLPELRPRLLIVVSEDGPFTGSPYEELCNGLQSCWRQLSSTFSVVKIFRLAGSDLSPMARHQRLQLEIRSQIEETFDLRQQNHMLLSALHTASLFAMALEHTARSISQDFNFITASRTHNEVGSDYLGHLQTFIGLSQSYKTEYDSVASLIASTIIMDAYPPRMHHFPIGHVFNLLYREPCYRALVVSYNNICARHLCGEIERHCFRLFERLKGGFVSSSRLHWGNVRELDRSIALYRSNTTCLFCLRRLPEYHLSCGHCVCYDCILIFGAVVPGREDRFKLICIYHDCGELTVDLKPKTAGLRVIGIDGGGSRGATSLEFLEQMQKTLHHCPLHEMVDIACGSSSGGLIALAKFHLHWPVERCSKTFESFAVRCFQRSKSVLGLIKSAIKYAVTDAIYDEAVIEDLVKETYGSTTVFFSNTPNTVPGTRVAVTAMTHGSQRIIFTNYNGSASILKDRASCGPSPRFQDTGYIAIRPKDVHKEPLLWQVARATSAAPIFFKPVRMAAGDFWDGALGFPNPTELATWEASRLWPGAVVDVAISLGTGEEPKHPRSTNSRNRLLDAFNLLLDGQLEFLNMKMRSRPEQGLLRLNSRLSQPIRLDDAESIQVQKHFVRIHPSAPQDIVDAATALLLSNFYFTLDRPVRYDLGVYYCEGSIRCRGDYYQVADVLTELYASQIEFVMEAGVLSRCELGHDICSVCHRYRKNVSFTVRHPSDPITVSIRLADGVTRKISGFPQSLSWFQQQQGLDTHWGTSSHDTPGQIRCLGCIPHDFKTSDDTGRVTG</sequence>
<proteinExistence type="predicted"/>
<name>A0A2I1C194_ASPN1</name>
<dbReference type="RefSeq" id="XP_024680012.1">
    <property type="nucleotide sequence ID" value="XM_024830075.1"/>
</dbReference>
<dbReference type="STRING" id="1392255.A0A2I1C194"/>
<keyword evidence="6 7" id="KW-0443">Lipid metabolism</keyword>
<evidence type="ECO:0000313" key="9">
    <source>
        <dbReference type="EMBL" id="PKX91417.1"/>
    </source>
</evidence>
<feature type="active site" description="Nucleophile" evidence="7">
    <location>
        <position position="518"/>
    </location>
</feature>
<keyword evidence="5 7" id="KW-0442">Lipid degradation</keyword>
<dbReference type="PANTHER" id="PTHR24185:SF1">
    <property type="entry name" value="CALCIUM-INDEPENDENT PHOSPHOLIPASE A2-GAMMA"/>
    <property type="match status" value="1"/>
</dbReference>
<evidence type="ECO:0000256" key="7">
    <source>
        <dbReference type="PROSITE-ProRule" id="PRU01161"/>
    </source>
</evidence>
<reference evidence="10" key="1">
    <citation type="journal article" date="2018" name="Proc. Natl. Acad. Sci. U.S.A.">
        <title>Linking secondary metabolites to gene clusters through genome sequencing of six diverse Aspergillus species.</title>
        <authorList>
            <person name="Kaerboelling I."/>
            <person name="Vesth T.C."/>
            <person name="Frisvad J.C."/>
            <person name="Nybo J.L."/>
            <person name="Theobald S."/>
            <person name="Kuo A."/>
            <person name="Bowyer P."/>
            <person name="Matsuda Y."/>
            <person name="Mondo S."/>
            <person name="Lyhne E.K."/>
            <person name="Kogle M.E."/>
            <person name="Clum A."/>
            <person name="Lipzen A."/>
            <person name="Salamov A."/>
            <person name="Ngan C.Y."/>
            <person name="Daum C."/>
            <person name="Chiniquy J."/>
            <person name="Barry K."/>
            <person name="LaButti K."/>
            <person name="Haridas S."/>
            <person name="Simmons B.A."/>
            <person name="Magnuson J.K."/>
            <person name="Mortensen U.H."/>
            <person name="Larsen T.O."/>
            <person name="Grigoriev I.V."/>
            <person name="Baker S.E."/>
            <person name="Andersen M.R."/>
        </authorList>
    </citation>
    <scope>NUCLEOTIDE SEQUENCE [LARGE SCALE GENOMIC DNA]</scope>
    <source>
        <strain evidence="10">IBT 16806</strain>
    </source>
</reference>
<dbReference type="GO" id="GO:0008270">
    <property type="term" value="F:zinc ion binding"/>
    <property type="evidence" value="ECO:0007669"/>
    <property type="project" value="UniProtKB-KW"/>
</dbReference>
<feature type="short sequence motif" description="GXSXG" evidence="7">
    <location>
        <begin position="516"/>
        <end position="520"/>
    </location>
</feature>
<evidence type="ECO:0000256" key="5">
    <source>
        <dbReference type="ARBA" id="ARBA00022963"/>
    </source>
</evidence>
<keyword evidence="1" id="KW-0479">Metal-binding</keyword>
<dbReference type="PROSITE" id="PS51635">
    <property type="entry name" value="PNPLA"/>
    <property type="match status" value="1"/>
</dbReference>
<comment type="caution">
    <text evidence="9">The sequence shown here is derived from an EMBL/GenBank/DDBJ whole genome shotgun (WGS) entry which is preliminary data.</text>
</comment>
<feature type="short sequence motif" description="DGA/G" evidence="7">
    <location>
        <begin position="685"/>
        <end position="687"/>
    </location>
</feature>
<dbReference type="Gene3D" id="3.40.1090.10">
    <property type="entry name" value="Cytosolic phospholipase A2 catalytic domain"/>
    <property type="match status" value="1"/>
</dbReference>
<dbReference type="OMA" id="DECIDIF"/>
<dbReference type="GO" id="GO:0047499">
    <property type="term" value="F:calcium-independent phospholipase A2 activity"/>
    <property type="evidence" value="ECO:0007669"/>
    <property type="project" value="TreeGrafter"/>
</dbReference>
<dbReference type="GO" id="GO:0016042">
    <property type="term" value="P:lipid catabolic process"/>
    <property type="evidence" value="ECO:0007669"/>
    <property type="project" value="UniProtKB-UniRule"/>
</dbReference>
<dbReference type="InterPro" id="IPR016035">
    <property type="entry name" value="Acyl_Trfase/lysoPLipase"/>
</dbReference>
<dbReference type="SUPFAM" id="SSF52151">
    <property type="entry name" value="FabD/lysophospholipase-like"/>
    <property type="match status" value="1"/>
</dbReference>
<dbReference type="AlphaFoldDB" id="A0A2I1C194"/>
<keyword evidence="3 7" id="KW-0378">Hydrolase</keyword>
<evidence type="ECO:0000256" key="1">
    <source>
        <dbReference type="ARBA" id="ARBA00022723"/>
    </source>
</evidence>
<dbReference type="GO" id="GO:0046486">
    <property type="term" value="P:glycerolipid metabolic process"/>
    <property type="evidence" value="ECO:0007669"/>
    <property type="project" value="UniProtKB-ARBA"/>
</dbReference>
<accession>A0A2I1C194</accession>
<keyword evidence="10" id="KW-1185">Reference proteome</keyword>
<feature type="short sequence motif" description="GXGXXG" evidence="7">
    <location>
        <begin position="483"/>
        <end position="488"/>
    </location>
</feature>
<evidence type="ECO:0000256" key="6">
    <source>
        <dbReference type="ARBA" id="ARBA00023098"/>
    </source>
</evidence>
<dbReference type="GO" id="GO:0019369">
    <property type="term" value="P:arachidonate metabolic process"/>
    <property type="evidence" value="ECO:0007669"/>
    <property type="project" value="TreeGrafter"/>
</dbReference>
<dbReference type="GeneID" id="36537401"/>
<dbReference type="InterPro" id="IPR017907">
    <property type="entry name" value="Znf_RING_CS"/>
</dbReference>
<gene>
    <name evidence="9" type="ORF">P174DRAFT_461985</name>
</gene>
<protein>
    <submittedName>
        <fullName evidence="9">FabD/lysophospholipase-like protein</fullName>
    </submittedName>
</protein>
<dbReference type="Proteomes" id="UP000234474">
    <property type="component" value="Unassembled WGS sequence"/>
</dbReference>
<dbReference type="GO" id="GO:0016020">
    <property type="term" value="C:membrane"/>
    <property type="evidence" value="ECO:0007669"/>
    <property type="project" value="TreeGrafter"/>
</dbReference>
<evidence type="ECO:0000256" key="3">
    <source>
        <dbReference type="ARBA" id="ARBA00022801"/>
    </source>
</evidence>
<dbReference type="PANTHER" id="PTHR24185">
    <property type="entry name" value="CALCIUM-INDEPENDENT PHOSPHOLIPASE A2-GAMMA"/>
    <property type="match status" value="1"/>
</dbReference>
<evidence type="ECO:0000256" key="4">
    <source>
        <dbReference type="ARBA" id="ARBA00022833"/>
    </source>
</evidence>